<reference evidence="6" key="1">
    <citation type="submission" date="2016-10" db="EMBL/GenBank/DDBJ databases">
        <title>Sequence of Gallionella enrichment culture.</title>
        <authorList>
            <person name="Poehlein A."/>
            <person name="Muehling M."/>
            <person name="Daniel R."/>
        </authorList>
    </citation>
    <scope>NUCLEOTIDE SEQUENCE</scope>
</reference>
<evidence type="ECO:0000313" key="6">
    <source>
        <dbReference type="EMBL" id="OIR07224.1"/>
    </source>
</evidence>
<feature type="transmembrane region" description="Helical" evidence="5">
    <location>
        <begin position="154"/>
        <end position="171"/>
    </location>
</feature>
<evidence type="ECO:0000256" key="2">
    <source>
        <dbReference type="ARBA" id="ARBA00022692"/>
    </source>
</evidence>
<dbReference type="EMBL" id="MLJW01000038">
    <property type="protein sequence ID" value="OIR07224.1"/>
    <property type="molecule type" value="Genomic_DNA"/>
</dbReference>
<dbReference type="PANTHER" id="PTHR30238:SF0">
    <property type="entry name" value="THYLAKOID MEMBRANE PROTEIN TERC, CHLOROPLASTIC"/>
    <property type="match status" value="1"/>
</dbReference>
<comment type="caution">
    <text evidence="6">The sequence shown here is derived from an EMBL/GenBank/DDBJ whole genome shotgun (WGS) entry which is preliminary data.</text>
</comment>
<dbReference type="AlphaFoldDB" id="A0A1J5ST81"/>
<dbReference type="NCBIfam" id="TIGR03718">
    <property type="entry name" value="R_switched_Alx"/>
    <property type="match status" value="1"/>
</dbReference>
<dbReference type="GO" id="GO:0016020">
    <property type="term" value="C:membrane"/>
    <property type="evidence" value="ECO:0007669"/>
    <property type="project" value="UniProtKB-SubCell"/>
</dbReference>
<dbReference type="InterPro" id="IPR022369">
    <property type="entry name" value="Integral_membrane_TerC_rswitch"/>
</dbReference>
<organism evidence="6">
    <name type="scientific">mine drainage metagenome</name>
    <dbReference type="NCBI Taxonomy" id="410659"/>
    <lineage>
        <taxon>unclassified sequences</taxon>
        <taxon>metagenomes</taxon>
        <taxon>ecological metagenomes</taxon>
    </lineage>
</organism>
<feature type="transmembrane region" description="Helical" evidence="5">
    <location>
        <begin position="130"/>
        <end position="148"/>
    </location>
</feature>
<evidence type="ECO:0000256" key="3">
    <source>
        <dbReference type="ARBA" id="ARBA00022989"/>
    </source>
</evidence>
<dbReference type="InterPro" id="IPR005496">
    <property type="entry name" value="Integral_membrane_TerC"/>
</dbReference>
<comment type="subcellular location">
    <subcellularLocation>
        <location evidence="1">Membrane</location>
        <topology evidence="1">Multi-pass membrane protein</topology>
    </subcellularLocation>
</comment>
<feature type="transmembrane region" description="Helical" evidence="5">
    <location>
        <begin position="27"/>
        <end position="47"/>
    </location>
</feature>
<keyword evidence="2 5" id="KW-0812">Transmembrane</keyword>
<dbReference type="PANTHER" id="PTHR30238">
    <property type="entry name" value="MEMBRANE BOUND PREDICTED REDOX MODULATOR"/>
    <property type="match status" value="1"/>
</dbReference>
<feature type="transmembrane region" description="Helical" evidence="5">
    <location>
        <begin position="248"/>
        <end position="269"/>
    </location>
</feature>
<feature type="transmembrane region" description="Helical" evidence="5">
    <location>
        <begin position="99"/>
        <end position="118"/>
    </location>
</feature>
<dbReference type="Pfam" id="PF03741">
    <property type="entry name" value="TerC"/>
    <property type="match status" value="1"/>
</dbReference>
<evidence type="ECO:0000256" key="4">
    <source>
        <dbReference type="ARBA" id="ARBA00023136"/>
    </source>
</evidence>
<feature type="transmembrane region" description="Helical" evidence="5">
    <location>
        <begin position="311"/>
        <end position="330"/>
    </location>
</feature>
<feature type="transmembrane region" description="Helical" evidence="5">
    <location>
        <begin position="281"/>
        <end position="299"/>
    </location>
</feature>
<gene>
    <name evidence="6" type="primary">alx_1</name>
    <name evidence="6" type="ORF">GALL_104800</name>
</gene>
<name>A0A1J5ST81_9ZZZZ</name>
<proteinExistence type="predicted"/>
<keyword evidence="4 5" id="KW-0472">Membrane</keyword>
<evidence type="ECO:0000256" key="5">
    <source>
        <dbReference type="SAM" id="Phobius"/>
    </source>
</evidence>
<keyword evidence="3 5" id="KW-1133">Transmembrane helix</keyword>
<sequence length="345" mass="38438">MMQTHFPFAQPSPSSHLGVVPSNDESLLWVIFWVIFIAVSAVDYYVVSHRRTPITVKSALRWTALWIGVAIGYAGLIFAFHPRNGHLGQDYLAGYLTEYSLSVDNLFVFILIFSLMGVKETAQPKLIKLGIYLSIVLRIVFIIFGIALVRRFAWLIYVFGALLLWTAWKMLASGSGEQVHPEKNLLYRLASKILPMHAGDSDRPDLFTRYEGRLCITPLFLVFLVIGSTDLLFAIDSIPAIMGISQDPFVVITSNVFAVLGLNALFFALRGIMGLFKYLKHGVSVILFFIGAKMIGGAYHPVEVWFKDRPHVSLLVIVAVLALSILASLVEERIARRKNAPPGSP</sequence>
<feature type="transmembrane region" description="Helical" evidence="5">
    <location>
        <begin position="219"/>
        <end position="242"/>
    </location>
</feature>
<protein>
    <submittedName>
        <fullName evidence="6">Inner membrane protein alx</fullName>
    </submittedName>
</protein>
<evidence type="ECO:0000256" key="1">
    <source>
        <dbReference type="ARBA" id="ARBA00004141"/>
    </source>
</evidence>
<feature type="transmembrane region" description="Helical" evidence="5">
    <location>
        <begin position="59"/>
        <end position="79"/>
    </location>
</feature>
<accession>A0A1J5ST81</accession>